<proteinExistence type="predicted"/>
<comment type="caution">
    <text evidence="1">The sequence shown here is derived from an EMBL/GenBank/DDBJ whole genome shotgun (WGS) entry which is preliminary data.</text>
</comment>
<evidence type="ECO:0000313" key="2">
    <source>
        <dbReference type="Proteomes" id="UP000436088"/>
    </source>
</evidence>
<name>A0A6A2XM49_HIBSY</name>
<gene>
    <name evidence="1" type="ORF">F3Y22_tig00116989pilonHSYRG00198</name>
</gene>
<dbReference type="AlphaFoldDB" id="A0A6A2XM49"/>
<dbReference type="Proteomes" id="UP000436088">
    <property type="component" value="Unassembled WGS sequence"/>
</dbReference>
<dbReference type="EMBL" id="VEPZ02001757">
    <property type="protein sequence ID" value="KAE8657547.1"/>
    <property type="molecule type" value="Genomic_DNA"/>
</dbReference>
<accession>A0A6A2XM49</accession>
<evidence type="ECO:0000313" key="1">
    <source>
        <dbReference type="EMBL" id="KAE8657547.1"/>
    </source>
</evidence>
<keyword evidence="2" id="KW-1185">Reference proteome</keyword>
<sequence>MELRAWCNSGTQRLNPAYAKRPCNKMLSINMFVIRSKLAFYRRMLWRKLMRENKLLDSSLSARRNVSYDPYAQNFDQGLMSANDPDDLARSFLARFAVPSRLFEKTEKMECL</sequence>
<protein>
    <submittedName>
        <fullName evidence="1">Uncharacterized protein</fullName>
    </submittedName>
</protein>
<dbReference type="PANTHER" id="PTHR33168">
    <property type="entry name" value="STRESS INDUCED PROTEIN-RELATED"/>
    <property type="match status" value="1"/>
</dbReference>
<organism evidence="1 2">
    <name type="scientific">Hibiscus syriacus</name>
    <name type="common">Rose of Sharon</name>
    <dbReference type="NCBI Taxonomy" id="106335"/>
    <lineage>
        <taxon>Eukaryota</taxon>
        <taxon>Viridiplantae</taxon>
        <taxon>Streptophyta</taxon>
        <taxon>Embryophyta</taxon>
        <taxon>Tracheophyta</taxon>
        <taxon>Spermatophyta</taxon>
        <taxon>Magnoliopsida</taxon>
        <taxon>eudicotyledons</taxon>
        <taxon>Gunneridae</taxon>
        <taxon>Pentapetalae</taxon>
        <taxon>rosids</taxon>
        <taxon>malvids</taxon>
        <taxon>Malvales</taxon>
        <taxon>Malvaceae</taxon>
        <taxon>Malvoideae</taxon>
        <taxon>Hibiscus</taxon>
    </lineage>
</organism>
<reference evidence="1" key="1">
    <citation type="submission" date="2019-09" db="EMBL/GenBank/DDBJ databases">
        <title>Draft genome information of white flower Hibiscus syriacus.</title>
        <authorList>
            <person name="Kim Y.-M."/>
        </authorList>
    </citation>
    <scope>NUCLEOTIDE SEQUENCE [LARGE SCALE GENOMIC DNA]</scope>
    <source>
        <strain evidence="1">YM2019G1</strain>
    </source>
</reference>